<keyword evidence="3" id="KW-0589">Pheromone response</keyword>
<feature type="transmembrane region" description="Helical" evidence="10">
    <location>
        <begin position="110"/>
        <end position="130"/>
    </location>
</feature>
<feature type="transmembrane region" description="Helical" evidence="10">
    <location>
        <begin position="6"/>
        <end position="24"/>
    </location>
</feature>
<dbReference type="PRINTS" id="PR00899">
    <property type="entry name" value="GPCRSTE3"/>
</dbReference>
<keyword evidence="12" id="KW-1185">Reference proteome</keyword>
<dbReference type="InParanoid" id="A0A0C3CJB6"/>
<keyword evidence="8" id="KW-0675">Receptor</keyword>
<evidence type="ECO:0000256" key="3">
    <source>
        <dbReference type="ARBA" id="ARBA00022507"/>
    </source>
</evidence>
<feature type="transmembrane region" description="Helical" evidence="10">
    <location>
        <begin position="31"/>
        <end position="51"/>
    </location>
</feature>
<dbReference type="PANTHER" id="PTHR28097:SF1">
    <property type="entry name" value="PHEROMONE A FACTOR RECEPTOR"/>
    <property type="match status" value="1"/>
</dbReference>
<comment type="subcellular location">
    <subcellularLocation>
        <location evidence="1">Membrane</location>
        <topology evidence="1">Multi-pass membrane protein</topology>
    </subcellularLocation>
</comment>
<accession>A0A0C3CJB6</accession>
<dbReference type="InterPro" id="IPR001499">
    <property type="entry name" value="GPCR_STE3"/>
</dbReference>
<dbReference type="PANTHER" id="PTHR28097">
    <property type="entry name" value="PHEROMONE A FACTOR RECEPTOR"/>
    <property type="match status" value="1"/>
</dbReference>
<evidence type="ECO:0000256" key="1">
    <source>
        <dbReference type="ARBA" id="ARBA00004141"/>
    </source>
</evidence>
<dbReference type="GO" id="GO:0005886">
    <property type="term" value="C:plasma membrane"/>
    <property type="evidence" value="ECO:0007669"/>
    <property type="project" value="TreeGrafter"/>
</dbReference>
<evidence type="ECO:0000313" key="11">
    <source>
        <dbReference type="EMBL" id="KIM89802.1"/>
    </source>
</evidence>
<dbReference type="GO" id="GO:0000750">
    <property type="term" value="P:pheromone-dependent signal transduction involved in conjugation with cellular fusion"/>
    <property type="evidence" value="ECO:0007669"/>
    <property type="project" value="TreeGrafter"/>
</dbReference>
<evidence type="ECO:0000256" key="10">
    <source>
        <dbReference type="SAM" id="Phobius"/>
    </source>
</evidence>
<comment type="similarity">
    <text evidence="2">Belongs to the G-protein coupled receptor 4 family.</text>
</comment>
<name>A0A0C3CJB6_PILCF</name>
<gene>
    <name evidence="11" type="ORF">PILCRDRAFT_60471</name>
</gene>
<dbReference type="STRING" id="765440.A0A0C3CJB6"/>
<reference evidence="11 12" key="1">
    <citation type="submission" date="2014-04" db="EMBL/GenBank/DDBJ databases">
        <authorList>
            <consortium name="DOE Joint Genome Institute"/>
            <person name="Kuo A."/>
            <person name="Tarkka M."/>
            <person name="Buscot F."/>
            <person name="Kohler A."/>
            <person name="Nagy L.G."/>
            <person name="Floudas D."/>
            <person name="Copeland A."/>
            <person name="Barry K.W."/>
            <person name="Cichocki N."/>
            <person name="Veneault-Fourrey C."/>
            <person name="LaButti K."/>
            <person name="Lindquist E.A."/>
            <person name="Lipzen A."/>
            <person name="Lundell T."/>
            <person name="Morin E."/>
            <person name="Murat C."/>
            <person name="Sun H."/>
            <person name="Tunlid A."/>
            <person name="Henrissat B."/>
            <person name="Grigoriev I.V."/>
            <person name="Hibbett D.S."/>
            <person name="Martin F."/>
            <person name="Nordberg H.P."/>
            <person name="Cantor M.N."/>
            <person name="Hua S.X."/>
        </authorList>
    </citation>
    <scope>NUCLEOTIDE SEQUENCE [LARGE SCALE GENOMIC DNA]</scope>
    <source>
        <strain evidence="11 12">F 1598</strain>
    </source>
</reference>
<feature type="transmembrane region" description="Helical" evidence="10">
    <location>
        <begin position="71"/>
        <end position="89"/>
    </location>
</feature>
<proteinExistence type="inferred from homology"/>
<keyword evidence="4 10" id="KW-0812">Transmembrane</keyword>
<evidence type="ECO:0000313" key="12">
    <source>
        <dbReference type="Proteomes" id="UP000054166"/>
    </source>
</evidence>
<dbReference type="OrthoDB" id="2874149at2759"/>
<feature type="transmembrane region" description="Helical" evidence="10">
    <location>
        <begin position="150"/>
        <end position="169"/>
    </location>
</feature>
<evidence type="ECO:0008006" key="13">
    <source>
        <dbReference type="Google" id="ProtNLM"/>
    </source>
</evidence>
<dbReference type="Pfam" id="PF02076">
    <property type="entry name" value="STE3"/>
    <property type="match status" value="1"/>
</dbReference>
<feature type="transmembrane region" description="Helical" evidence="10">
    <location>
        <begin position="204"/>
        <end position="224"/>
    </location>
</feature>
<dbReference type="AlphaFoldDB" id="A0A0C3CJB6"/>
<evidence type="ECO:0000256" key="6">
    <source>
        <dbReference type="ARBA" id="ARBA00023040"/>
    </source>
</evidence>
<keyword evidence="7 10" id="KW-0472">Membrane</keyword>
<reference evidence="12" key="2">
    <citation type="submission" date="2015-01" db="EMBL/GenBank/DDBJ databases">
        <title>Evolutionary Origins and Diversification of the Mycorrhizal Mutualists.</title>
        <authorList>
            <consortium name="DOE Joint Genome Institute"/>
            <consortium name="Mycorrhizal Genomics Consortium"/>
            <person name="Kohler A."/>
            <person name="Kuo A."/>
            <person name="Nagy L.G."/>
            <person name="Floudas D."/>
            <person name="Copeland A."/>
            <person name="Barry K.W."/>
            <person name="Cichocki N."/>
            <person name="Veneault-Fourrey C."/>
            <person name="LaButti K."/>
            <person name="Lindquist E.A."/>
            <person name="Lipzen A."/>
            <person name="Lundell T."/>
            <person name="Morin E."/>
            <person name="Murat C."/>
            <person name="Riley R."/>
            <person name="Ohm R."/>
            <person name="Sun H."/>
            <person name="Tunlid A."/>
            <person name="Henrissat B."/>
            <person name="Grigoriev I.V."/>
            <person name="Hibbett D.S."/>
            <person name="Martin F."/>
        </authorList>
    </citation>
    <scope>NUCLEOTIDE SEQUENCE [LARGE SCALE GENOMIC DNA]</scope>
    <source>
        <strain evidence="12">F 1598</strain>
    </source>
</reference>
<evidence type="ECO:0000256" key="9">
    <source>
        <dbReference type="ARBA" id="ARBA00023224"/>
    </source>
</evidence>
<feature type="transmembrane region" description="Helical" evidence="10">
    <location>
        <begin position="268"/>
        <end position="286"/>
    </location>
</feature>
<keyword evidence="5 10" id="KW-1133">Transmembrane helix</keyword>
<evidence type="ECO:0000256" key="4">
    <source>
        <dbReference type="ARBA" id="ARBA00022692"/>
    </source>
</evidence>
<dbReference type="HOGENOM" id="CLU_027592_0_0_1"/>
<protein>
    <recommendedName>
        <fullName evidence="13">Fungal pheromone STE3G-protein-coupled receptor</fullName>
    </recommendedName>
</protein>
<evidence type="ECO:0000256" key="8">
    <source>
        <dbReference type="ARBA" id="ARBA00023170"/>
    </source>
</evidence>
<dbReference type="Proteomes" id="UP000054166">
    <property type="component" value="Unassembled WGS sequence"/>
</dbReference>
<dbReference type="GO" id="GO:0004932">
    <property type="term" value="F:mating-type factor pheromone receptor activity"/>
    <property type="evidence" value="ECO:0007669"/>
    <property type="project" value="InterPro"/>
</dbReference>
<dbReference type="EMBL" id="KN832974">
    <property type="protein sequence ID" value="KIM89802.1"/>
    <property type="molecule type" value="Genomic_DNA"/>
</dbReference>
<evidence type="ECO:0000256" key="5">
    <source>
        <dbReference type="ARBA" id="ARBA00022989"/>
    </source>
</evidence>
<evidence type="ECO:0000256" key="7">
    <source>
        <dbReference type="ARBA" id="ARBA00023136"/>
    </source>
</evidence>
<organism evidence="11 12">
    <name type="scientific">Piloderma croceum (strain F 1598)</name>
    <dbReference type="NCBI Taxonomy" id="765440"/>
    <lineage>
        <taxon>Eukaryota</taxon>
        <taxon>Fungi</taxon>
        <taxon>Dikarya</taxon>
        <taxon>Basidiomycota</taxon>
        <taxon>Agaricomycotina</taxon>
        <taxon>Agaricomycetes</taxon>
        <taxon>Agaricomycetidae</taxon>
        <taxon>Atheliales</taxon>
        <taxon>Atheliaceae</taxon>
        <taxon>Piloderma</taxon>
    </lineage>
</organism>
<evidence type="ECO:0000256" key="2">
    <source>
        <dbReference type="ARBA" id="ARBA00011085"/>
    </source>
</evidence>
<keyword evidence="6" id="KW-0297">G-protein coupled receptor</keyword>
<sequence>MRAELPVLSFICAAILAIILSQNLRRSSVANLTLVGCLLACNLLHAINSIIWADNEAIHIPVWCDIVTKILLGSNIALPAACLCLFRNVEEISSIRDRALSSHSKRDLRMFDATMCILLPIVYICLHFFVQDRRFDIVENFGCQAAIYPSTFAIIIMWFPPLFIFFSLYNSKGFATFNIYHHHHRQDLSRHLSTSETPLTPKTLICQLSCSTIQTLLLAVLFVYSMSAEVSFGLKPWSSWSAVHKQFSEITTLSVSTSSDTERVRVEFTWWIIPVLSLVYILFFVLGEICQEQCHSASTWIRRLVFKEVDSGAVAMPARYI</sequence>
<keyword evidence="9" id="KW-0807">Transducer</keyword>